<dbReference type="GO" id="GO:0008033">
    <property type="term" value="P:tRNA processing"/>
    <property type="evidence" value="ECO:0007669"/>
    <property type="project" value="UniProtKB-KW"/>
</dbReference>
<evidence type="ECO:0000256" key="1">
    <source>
        <dbReference type="ARBA" id="ARBA00022694"/>
    </source>
</evidence>
<name>A0A7C5TJ16_9CREN</name>
<dbReference type="Gene3D" id="3.40.50.10630">
    <property type="entry name" value="Uracil-DNA glycosylase-like"/>
    <property type="match status" value="1"/>
</dbReference>
<gene>
    <name evidence="3" type="ORF">ENM84_01165</name>
</gene>
<reference evidence="3" key="1">
    <citation type="journal article" date="2020" name="mSystems">
        <title>Genome- and Community-Level Interaction Insights into Carbon Utilization and Element Cycling Functions of Hydrothermarchaeota in Hydrothermal Sediment.</title>
        <authorList>
            <person name="Zhou Z."/>
            <person name="Liu Y."/>
            <person name="Xu W."/>
            <person name="Pan J."/>
            <person name="Luo Z.H."/>
            <person name="Li M."/>
        </authorList>
    </citation>
    <scope>NUCLEOTIDE SEQUENCE [LARGE SCALE GENOMIC DNA]</scope>
    <source>
        <strain evidence="3">SpSt-1121</strain>
    </source>
</reference>
<protein>
    <recommendedName>
        <fullName evidence="2">DUF5591 domain-containing protein</fullName>
    </recommendedName>
</protein>
<organism evidence="3">
    <name type="scientific">Ignisphaera aggregans</name>
    <dbReference type="NCBI Taxonomy" id="334771"/>
    <lineage>
        <taxon>Archaea</taxon>
        <taxon>Thermoproteota</taxon>
        <taxon>Thermoprotei</taxon>
        <taxon>Desulfurococcales</taxon>
        <taxon>Desulfurococcaceae</taxon>
        <taxon>Ignisphaera</taxon>
    </lineage>
</organism>
<dbReference type="EMBL" id="DRZI01000036">
    <property type="protein sequence ID" value="HHP81253.1"/>
    <property type="molecule type" value="Genomic_DNA"/>
</dbReference>
<dbReference type="AlphaFoldDB" id="A0A7C5TJ16"/>
<evidence type="ECO:0000313" key="3">
    <source>
        <dbReference type="EMBL" id="HHP81253.1"/>
    </source>
</evidence>
<proteinExistence type="predicted"/>
<dbReference type="SUPFAM" id="SSF52141">
    <property type="entry name" value="Uracil-DNA glycosylase-like"/>
    <property type="match status" value="1"/>
</dbReference>
<accession>A0A7C5TJ16</accession>
<dbReference type="Pfam" id="PF17884">
    <property type="entry name" value="DUF5591"/>
    <property type="match status" value="1"/>
</dbReference>
<comment type="caution">
    <text evidence="3">The sequence shown here is derived from an EMBL/GenBank/DDBJ whole genome shotgun (WGS) entry which is preliminary data.</text>
</comment>
<keyword evidence="1" id="KW-0819">tRNA processing</keyword>
<dbReference type="InterPro" id="IPR036895">
    <property type="entry name" value="Uracil-DNA_glycosylase-like_sf"/>
</dbReference>
<feature type="domain" description="DUF5591" evidence="2">
    <location>
        <begin position="49"/>
        <end position="186"/>
    </location>
</feature>
<evidence type="ECO:0000259" key="2">
    <source>
        <dbReference type="Pfam" id="PF17884"/>
    </source>
</evidence>
<dbReference type="InterPro" id="IPR040777">
    <property type="entry name" value="DUF5591"/>
</dbReference>
<sequence length="209" mass="24398">MLVNLYLNYLYNVLGDVIYRYIMDIPPGKIILKNTSSLNLFDHLHISIWHRFLIDVFNPNLIDKVYALILPCSSVKPYRASATHRLAEAIIKKSNLDKYIQIYVLSEPMIIVPRELDIYYPFANYDYPPKELDKIYREKFIEILAKVLPKLSKHRKIVAVLPKHHKSILLESIKGCCHDINLDVVDYGKKAFKSIKHGIEILRNEIFSS</sequence>